<evidence type="ECO:0000313" key="3">
    <source>
        <dbReference type="Proteomes" id="UP000436088"/>
    </source>
</evidence>
<sequence>MQNYVRSSPNRILALKSKLARNPRGSLSILAYFKDMQYIAAGLALVGSSISDTYLLIFVINHLGNYYRPIVATLHVRNTTTTMVEISKILMDHEQTLQYDDHSSFPSLATANVTQNAFTSSSHTSCYRDPEPPVLNPTVAHTTSTSSPWMNDSGASHHTTMSPVVLNDFSTYDGPDEIHLGNDHLLVQTLEPKTIITQALKDSLWRAAMDDEYLALLRNHTWDLDPRSAQPIIGCKWMFYVKHHPDGSIDRYKACLVAKGYS</sequence>
<evidence type="ECO:0008006" key="4">
    <source>
        <dbReference type="Google" id="ProtNLM"/>
    </source>
</evidence>
<proteinExistence type="predicted"/>
<dbReference type="Proteomes" id="UP000436088">
    <property type="component" value="Unassembled WGS sequence"/>
</dbReference>
<keyword evidence="1" id="KW-1133">Transmembrane helix</keyword>
<keyword evidence="3" id="KW-1185">Reference proteome</keyword>
<evidence type="ECO:0000313" key="2">
    <source>
        <dbReference type="EMBL" id="KAE8675609.1"/>
    </source>
</evidence>
<gene>
    <name evidence="2" type="ORF">F3Y22_tig00111655pilonHSYRG00004</name>
</gene>
<reference evidence="2" key="1">
    <citation type="submission" date="2019-09" db="EMBL/GenBank/DDBJ databases">
        <title>Draft genome information of white flower Hibiscus syriacus.</title>
        <authorList>
            <person name="Kim Y.-M."/>
        </authorList>
    </citation>
    <scope>NUCLEOTIDE SEQUENCE [LARGE SCALE GENOMIC DNA]</scope>
    <source>
        <strain evidence="2">YM2019G1</strain>
    </source>
</reference>
<evidence type="ECO:0000256" key="1">
    <source>
        <dbReference type="SAM" id="Phobius"/>
    </source>
</evidence>
<dbReference type="PANTHER" id="PTHR47481:SF43">
    <property type="entry name" value="RETROTRANSPOSON COPIA-LIKE N-TERMINAL DOMAIN-CONTAINING PROTEIN"/>
    <property type="match status" value="1"/>
</dbReference>
<dbReference type="AlphaFoldDB" id="A0A6A2YFR6"/>
<organism evidence="2 3">
    <name type="scientific">Hibiscus syriacus</name>
    <name type="common">Rose of Sharon</name>
    <dbReference type="NCBI Taxonomy" id="106335"/>
    <lineage>
        <taxon>Eukaryota</taxon>
        <taxon>Viridiplantae</taxon>
        <taxon>Streptophyta</taxon>
        <taxon>Embryophyta</taxon>
        <taxon>Tracheophyta</taxon>
        <taxon>Spermatophyta</taxon>
        <taxon>Magnoliopsida</taxon>
        <taxon>eudicotyledons</taxon>
        <taxon>Gunneridae</taxon>
        <taxon>Pentapetalae</taxon>
        <taxon>rosids</taxon>
        <taxon>malvids</taxon>
        <taxon>Malvales</taxon>
        <taxon>Malvaceae</taxon>
        <taxon>Malvoideae</taxon>
        <taxon>Hibiscus</taxon>
    </lineage>
</organism>
<protein>
    <recommendedName>
        <fullName evidence="4">Reverse transcriptase Ty1/copia-type domain-containing protein</fullName>
    </recommendedName>
</protein>
<feature type="transmembrane region" description="Helical" evidence="1">
    <location>
        <begin position="38"/>
        <end position="60"/>
    </location>
</feature>
<dbReference type="EMBL" id="VEPZ02001397">
    <property type="protein sequence ID" value="KAE8675609.1"/>
    <property type="molecule type" value="Genomic_DNA"/>
</dbReference>
<dbReference type="PANTHER" id="PTHR47481">
    <property type="match status" value="1"/>
</dbReference>
<name>A0A6A2YFR6_HIBSY</name>
<keyword evidence="1" id="KW-0812">Transmembrane</keyword>
<accession>A0A6A2YFR6</accession>
<keyword evidence="1" id="KW-0472">Membrane</keyword>
<comment type="caution">
    <text evidence="2">The sequence shown here is derived from an EMBL/GenBank/DDBJ whole genome shotgun (WGS) entry which is preliminary data.</text>
</comment>